<dbReference type="InterPro" id="IPR050160">
    <property type="entry name" value="MHC/Immunoglobulin"/>
</dbReference>
<feature type="domain" description="Ig-like" evidence="7">
    <location>
        <begin position="142"/>
        <end position="226"/>
    </location>
</feature>
<reference evidence="8 9" key="1">
    <citation type="journal article" date="2024" name="Proc. Natl. Acad. Sci. U.S.A.">
        <title>The genetic regulatory architecture and epigenomic basis for age-related changes in rattlesnake venom.</title>
        <authorList>
            <person name="Hogan M.P."/>
            <person name="Holding M.L."/>
            <person name="Nystrom G.S."/>
            <person name="Colston T.J."/>
            <person name="Bartlett D.A."/>
            <person name="Mason A.J."/>
            <person name="Ellsworth S.A."/>
            <person name="Rautsaw R.M."/>
            <person name="Lawrence K.C."/>
            <person name="Strickland J.L."/>
            <person name="He B."/>
            <person name="Fraser P."/>
            <person name="Margres M.J."/>
            <person name="Gilbert D.M."/>
            <person name="Gibbs H.L."/>
            <person name="Parkinson C.L."/>
            <person name="Rokyta D.R."/>
        </authorList>
    </citation>
    <scope>NUCLEOTIDE SEQUENCE [LARGE SCALE GENOMIC DNA]</scope>
    <source>
        <strain evidence="8">DRR0105</strain>
    </source>
</reference>
<evidence type="ECO:0000256" key="3">
    <source>
        <dbReference type="ARBA" id="ARBA00022989"/>
    </source>
</evidence>
<evidence type="ECO:0000256" key="6">
    <source>
        <dbReference type="SAM" id="Phobius"/>
    </source>
</evidence>
<evidence type="ECO:0000256" key="2">
    <source>
        <dbReference type="ARBA" id="ARBA00022692"/>
    </source>
</evidence>
<keyword evidence="9" id="KW-1185">Reference proteome</keyword>
<feature type="region of interest" description="Disordered" evidence="5">
    <location>
        <begin position="1"/>
        <end position="32"/>
    </location>
</feature>
<dbReference type="PANTHER" id="PTHR19944">
    <property type="entry name" value="MHC CLASS II-RELATED"/>
    <property type="match status" value="1"/>
</dbReference>
<dbReference type="SMART" id="SM00407">
    <property type="entry name" value="IGc1"/>
    <property type="match status" value="1"/>
</dbReference>
<dbReference type="InterPro" id="IPR036179">
    <property type="entry name" value="Ig-like_dom_sf"/>
</dbReference>
<dbReference type="InterPro" id="IPR014745">
    <property type="entry name" value="MHC_II_a/b_N"/>
</dbReference>
<accession>A0AAW1BUT2</accession>
<evidence type="ECO:0000313" key="9">
    <source>
        <dbReference type="Proteomes" id="UP001474421"/>
    </source>
</evidence>
<evidence type="ECO:0000259" key="7">
    <source>
        <dbReference type="PROSITE" id="PS50835"/>
    </source>
</evidence>
<proteinExistence type="predicted"/>
<dbReference type="SUPFAM" id="SSF54452">
    <property type="entry name" value="MHC antigen-recognition domain"/>
    <property type="match status" value="1"/>
</dbReference>
<dbReference type="Gene3D" id="3.10.320.10">
    <property type="entry name" value="Class II Histocompatibility Antigen, M Beta Chain, Chain B, domain 1"/>
    <property type="match status" value="1"/>
</dbReference>
<dbReference type="EMBL" id="JAOTOJ010000002">
    <property type="protein sequence ID" value="KAK9405132.1"/>
    <property type="molecule type" value="Genomic_DNA"/>
</dbReference>
<dbReference type="Pfam" id="PF07654">
    <property type="entry name" value="C1-set"/>
    <property type="match status" value="1"/>
</dbReference>
<dbReference type="SUPFAM" id="SSF48726">
    <property type="entry name" value="Immunoglobulin"/>
    <property type="match status" value="1"/>
</dbReference>
<evidence type="ECO:0000256" key="4">
    <source>
        <dbReference type="ARBA" id="ARBA00023180"/>
    </source>
</evidence>
<dbReference type="Proteomes" id="UP001474421">
    <property type="component" value="Unassembled WGS sequence"/>
</dbReference>
<feature type="transmembrane region" description="Helical" evidence="6">
    <location>
        <begin position="257"/>
        <end position="277"/>
    </location>
</feature>
<gene>
    <name evidence="8" type="ORF">NXF25_003906</name>
</gene>
<dbReference type="InterPro" id="IPR003597">
    <property type="entry name" value="Ig_C1-set"/>
</dbReference>
<dbReference type="GO" id="GO:0042613">
    <property type="term" value="C:MHC class II protein complex"/>
    <property type="evidence" value="ECO:0007669"/>
    <property type="project" value="InterPro"/>
</dbReference>
<dbReference type="InterPro" id="IPR007110">
    <property type="entry name" value="Ig-like_dom"/>
</dbReference>
<dbReference type="InterPro" id="IPR013783">
    <property type="entry name" value="Ig-like_fold"/>
</dbReference>
<protein>
    <submittedName>
        <fullName evidence="8">Class II histocompatibility antigen M alpha chain</fullName>
    </submittedName>
</protein>
<keyword evidence="2 6" id="KW-0812">Transmembrane</keyword>
<dbReference type="PANTHER" id="PTHR19944:SF50">
    <property type="entry name" value="HLA CLASS II HISTOCOMPATIBILITY ANTIGEN, DM ALPHA CHAIN"/>
    <property type="match status" value="1"/>
</dbReference>
<keyword evidence="6" id="KW-0472">Membrane</keyword>
<sequence length="283" mass="31057">MAGPRGGPQVGAERRASPRGARRTLGERAGEAMGPGRCRWALPAWALIWASMTTSGEQPAHLFSEVFFCQKDYPLYGLAQTLDDDLVLSFDFTASSWSPRLPAFPTEGLLSMAQIEARKRVCDAVLSALTRFSDTYIQIQFPEATGIPEVEIFTLQPLVLGQPNVLVCSVRNIFPPVARIRWAHQDQELTQGVFSTQTYPVQVLDFQIFSYLEVTPQADDIYSCTVKGLGGKFDSKAFWVPQDPIASKLLENALCGLAVAVGGVFFILGVVLLALSFRARHAD</sequence>
<evidence type="ECO:0000256" key="5">
    <source>
        <dbReference type="SAM" id="MobiDB-lite"/>
    </source>
</evidence>
<evidence type="ECO:0000313" key="8">
    <source>
        <dbReference type="EMBL" id="KAK9405132.1"/>
    </source>
</evidence>
<dbReference type="AlphaFoldDB" id="A0AAW1BUT2"/>
<evidence type="ECO:0000256" key="1">
    <source>
        <dbReference type="ARBA" id="ARBA00004479"/>
    </source>
</evidence>
<comment type="subcellular location">
    <subcellularLocation>
        <location evidence="1">Membrane</location>
        <topology evidence="1">Single-pass type I membrane protein</topology>
    </subcellularLocation>
</comment>
<dbReference type="InterPro" id="IPR011162">
    <property type="entry name" value="MHC_I/II-like_Ag-recog"/>
</dbReference>
<dbReference type="GO" id="GO:0019882">
    <property type="term" value="P:antigen processing and presentation"/>
    <property type="evidence" value="ECO:0007669"/>
    <property type="project" value="InterPro"/>
</dbReference>
<dbReference type="GO" id="GO:0006955">
    <property type="term" value="P:immune response"/>
    <property type="evidence" value="ECO:0007669"/>
    <property type="project" value="InterPro"/>
</dbReference>
<dbReference type="PROSITE" id="PS50835">
    <property type="entry name" value="IG_LIKE"/>
    <property type="match status" value="1"/>
</dbReference>
<keyword evidence="4" id="KW-0325">Glycoprotein</keyword>
<organism evidence="8 9">
    <name type="scientific">Crotalus adamanteus</name>
    <name type="common">Eastern diamondback rattlesnake</name>
    <dbReference type="NCBI Taxonomy" id="8729"/>
    <lineage>
        <taxon>Eukaryota</taxon>
        <taxon>Metazoa</taxon>
        <taxon>Chordata</taxon>
        <taxon>Craniata</taxon>
        <taxon>Vertebrata</taxon>
        <taxon>Euteleostomi</taxon>
        <taxon>Lepidosauria</taxon>
        <taxon>Squamata</taxon>
        <taxon>Bifurcata</taxon>
        <taxon>Unidentata</taxon>
        <taxon>Episquamata</taxon>
        <taxon>Toxicofera</taxon>
        <taxon>Serpentes</taxon>
        <taxon>Colubroidea</taxon>
        <taxon>Viperidae</taxon>
        <taxon>Crotalinae</taxon>
        <taxon>Crotalus</taxon>
    </lineage>
</organism>
<keyword evidence="3 6" id="KW-1133">Transmembrane helix</keyword>
<comment type="caution">
    <text evidence="8">The sequence shown here is derived from an EMBL/GenBank/DDBJ whole genome shotgun (WGS) entry which is preliminary data.</text>
</comment>
<name>A0AAW1BUT2_CROAD</name>
<dbReference type="Gene3D" id="2.60.40.10">
    <property type="entry name" value="Immunoglobulins"/>
    <property type="match status" value="1"/>
</dbReference>